<feature type="domain" description="ASCH" evidence="2">
    <location>
        <begin position="481"/>
        <end position="577"/>
    </location>
</feature>
<dbReference type="Gene3D" id="2.30.130.30">
    <property type="entry name" value="Hypothetical protein"/>
    <property type="match status" value="1"/>
</dbReference>
<feature type="region of interest" description="Disordered" evidence="1">
    <location>
        <begin position="359"/>
        <end position="385"/>
    </location>
</feature>
<feature type="region of interest" description="Disordered" evidence="1">
    <location>
        <begin position="429"/>
        <end position="457"/>
    </location>
</feature>
<dbReference type="PANTHER" id="PTHR12963">
    <property type="entry name" value="THYROID RECEPTOR INTERACTING PROTEIN RELATED"/>
    <property type="match status" value="1"/>
</dbReference>
<feature type="compositionally biased region" description="Low complexity" evidence="1">
    <location>
        <begin position="302"/>
        <end position="311"/>
    </location>
</feature>
<dbReference type="Pfam" id="PF04266">
    <property type="entry name" value="ASCH"/>
    <property type="match status" value="1"/>
</dbReference>
<name>G0TVX9_TRYVY</name>
<protein>
    <recommendedName>
        <fullName evidence="2">ASCH domain-containing protein</fullName>
    </recommendedName>
</protein>
<dbReference type="InterPro" id="IPR039128">
    <property type="entry name" value="TRIP4-like"/>
</dbReference>
<dbReference type="CDD" id="cd06554">
    <property type="entry name" value="ASCH_ASC-1_like"/>
    <property type="match status" value="1"/>
</dbReference>
<dbReference type="FunFam" id="2.30.130.30:FF:000006">
    <property type="entry name" value="Putative_zinc_finger_motif_-_C2HC5-type /ASCH_domain_containing_protein_-_putative"/>
    <property type="match status" value="1"/>
</dbReference>
<dbReference type="AlphaFoldDB" id="G0TVX9"/>
<dbReference type="SUPFAM" id="SSF88697">
    <property type="entry name" value="PUA domain-like"/>
    <property type="match status" value="1"/>
</dbReference>
<feature type="region of interest" description="Disordered" evidence="1">
    <location>
        <begin position="289"/>
        <end position="328"/>
    </location>
</feature>
<organism evidence="3">
    <name type="scientific">Trypanosoma vivax (strain Y486)</name>
    <dbReference type="NCBI Taxonomy" id="1055687"/>
    <lineage>
        <taxon>Eukaryota</taxon>
        <taxon>Discoba</taxon>
        <taxon>Euglenozoa</taxon>
        <taxon>Kinetoplastea</taxon>
        <taxon>Metakinetoplastina</taxon>
        <taxon>Trypanosomatida</taxon>
        <taxon>Trypanosomatidae</taxon>
        <taxon>Trypanosoma</taxon>
        <taxon>Duttonella</taxon>
    </lineage>
</organism>
<gene>
    <name evidence="3" type="ORF">TVY486_0502960</name>
</gene>
<dbReference type="EMBL" id="HE573021">
    <property type="protein sequence ID" value="CCC48095.1"/>
    <property type="molecule type" value="Genomic_DNA"/>
</dbReference>
<accession>G0TVX9</accession>
<dbReference type="InterPro" id="IPR015947">
    <property type="entry name" value="PUA-like_sf"/>
</dbReference>
<evidence type="ECO:0000313" key="3">
    <source>
        <dbReference type="EMBL" id="CCC48095.1"/>
    </source>
</evidence>
<evidence type="ECO:0000256" key="1">
    <source>
        <dbReference type="SAM" id="MobiDB-lite"/>
    </source>
</evidence>
<dbReference type="VEuPathDB" id="TriTrypDB:TvY486_0502960"/>
<dbReference type="InterPro" id="IPR007374">
    <property type="entry name" value="ASCH_domain"/>
</dbReference>
<dbReference type="PANTHER" id="PTHR12963:SF4">
    <property type="entry name" value="ACTIVATING SIGNAL COINTEGRATOR 1"/>
    <property type="match status" value="1"/>
</dbReference>
<evidence type="ECO:0000259" key="2">
    <source>
        <dbReference type="Pfam" id="PF04266"/>
    </source>
</evidence>
<sequence>MRSSGWGRAPMLSPAEAQRADLTRYIKGEIEQKNFVGLLGEELDNMVNTLVTCSSRREVYEWCQVLVIGEELAAEVIKRRDNNGPYFEDSPEGLHEPGLSVQRTSKKLTVMSKNKKRKKITPSTKAQGGVASTAVPQLEFSECGCFATEHDFRGNCANCGRIICERESYETCYKCGLDPSLCVAYEIKVQDGVLSAAAQQKNREAYEAAVARRDELLKHSENRTKRTKVIDDQAAVLLAPKHAWMTPSERHKADKDEALAERKRKVAAMHRMTGAYTVHLDIMNQNVSLGCPEPPSNEGCISPSSSSSSASVANAPEEDADPLKGGAGFSNDVRAMPLPSLMQKIWYSLDGSVCANSTGTTGSSAAPIVDAGSTNNSERARKETTHRLVEVSRRVQQDYYEEDSLFFALVEREHNRLVSDSTDGLNSNNECCTEVRSQNGVNTDKNEGTESSTDQAVKSSGLLSPLVPTPVMLMNDDGVCLSMHQPWAGLLVAGIKAHEGRTWSTNYRGKLWIHAASSEPHDIAEVEKRYSKFLTTGQSFPKHYPTRVLLGYVFIMDCMDLAKYEATYSEEQRQEGSPFLFICVPGKALSFPLPMSGNHKLFRLDHKVHVAARKQLLEIT</sequence>
<reference evidence="3" key="1">
    <citation type="journal article" date="2012" name="Proc. Natl. Acad. Sci. U.S.A.">
        <title>Antigenic diversity is generated by distinct evolutionary mechanisms in African trypanosome species.</title>
        <authorList>
            <person name="Jackson A.P."/>
            <person name="Berry A."/>
            <person name="Aslett M."/>
            <person name="Allison H.C."/>
            <person name="Burton P."/>
            <person name="Vavrova-Anderson J."/>
            <person name="Brown R."/>
            <person name="Browne H."/>
            <person name="Corton N."/>
            <person name="Hauser H."/>
            <person name="Gamble J."/>
            <person name="Gilderthorp R."/>
            <person name="Marcello L."/>
            <person name="McQuillan J."/>
            <person name="Otto T.D."/>
            <person name="Quail M.A."/>
            <person name="Sanders M.J."/>
            <person name="van Tonder A."/>
            <person name="Ginger M.L."/>
            <person name="Field M.C."/>
            <person name="Barry J.D."/>
            <person name="Hertz-Fowler C."/>
            <person name="Berriman M."/>
        </authorList>
    </citation>
    <scope>NUCLEOTIDE SEQUENCE</scope>
    <source>
        <strain evidence="3">Y486</strain>
    </source>
</reference>
<proteinExistence type="predicted"/>